<feature type="compositionally biased region" description="Polar residues" evidence="1">
    <location>
        <begin position="12"/>
        <end position="23"/>
    </location>
</feature>
<dbReference type="Proteomes" id="UP000295985">
    <property type="component" value="Unassembled WGS sequence"/>
</dbReference>
<dbReference type="AlphaFoldDB" id="A0A2U1UFD2"/>
<reference evidence="2 3" key="1">
    <citation type="submission" date="2018-04" db="EMBL/GenBank/DDBJ databases">
        <title>Brenneria corticis sp.nov.</title>
        <authorList>
            <person name="Li Y."/>
        </authorList>
    </citation>
    <scope>NUCLEOTIDE SEQUENCE [LARGE SCALE GENOMIC DNA]</scope>
    <source>
        <strain evidence="2 3">LMG 2694</strain>
    </source>
</reference>
<protein>
    <submittedName>
        <fullName evidence="2">Uncharacterized protein</fullName>
    </submittedName>
</protein>
<sequence>MRVQHLLEANELSGTETSPAQLSASPVRAYHPVRFASLAVRLNAEAAVKAVGLKKAETANPVSVSLSVT</sequence>
<feature type="region of interest" description="Disordered" evidence="1">
    <location>
        <begin position="1"/>
        <end position="23"/>
    </location>
</feature>
<evidence type="ECO:0000313" key="3">
    <source>
        <dbReference type="Proteomes" id="UP000295985"/>
    </source>
</evidence>
<organism evidence="2 3">
    <name type="scientific">Brenneria nigrifluens DSM 30175 = ATCC 13028</name>
    <dbReference type="NCBI Taxonomy" id="1121120"/>
    <lineage>
        <taxon>Bacteria</taxon>
        <taxon>Pseudomonadati</taxon>
        <taxon>Pseudomonadota</taxon>
        <taxon>Gammaproteobacteria</taxon>
        <taxon>Enterobacterales</taxon>
        <taxon>Pectobacteriaceae</taxon>
        <taxon>Brenneria</taxon>
    </lineage>
</organism>
<evidence type="ECO:0000313" key="2">
    <source>
        <dbReference type="EMBL" id="PWC20380.1"/>
    </source>
</evidence>
<comment type="caution">
    <text evidence="2">The sequence shown here is derived from an EMBL/GenBank/DDBJ whole genome shotgun (WGS) entry which is preliminary data.</text>
</comment>
<dbReference type="EMBL" id="QDKK01000047">
    <property type="protein sequence ID" value="PWC20380.1"/>
    <property type="molecule type" value="Genomic_DNA"/>
</dbReference>
<gene>
    <name evidence="2" type="ORF">DDT54_20865</name>
</gene>
<proteinExistence type="predicted"/>
<name>A0A2U1UFD2_9GAMM</name>
<evidence type="ECO:0000256" key="1">
    <source>
        <dbReference type="SAM" id="MobiDB-lite"/>
    </source>
</evidence>
<accession>A0A2U1UFD2</accession>